<dbReference type="InterPro" id="IPR036397">
    <property type="entry name" value="RNaseH_sf"/>
</dbReference>
<dbReference type="EMBL" id="JARBHB010000015">
    <property type="protein sequence ID" value="KAJ8867377.1"/>
    <property type="molecule type" value="Genomic_DNA"/>
</dbReference>
<evidence type="ECO:0000256" key="1">
    <source>
        <dbReference type="SAM" id="MobiDB-lite"/>
    </source>
</evidence>
<gene>
    <name evidence="2" type="ORF">PR048_031178</name>
</gene>
<sequence length="876" mass="97859">MVSSLQLGTPDYCDNRSSLVVLLIYRAQIHVRGWAQSSNHGTLSELTCFGVQLVVESFREKQAALGEGPLVFVRGSMNTEAYCNILVNEMLPTLWSFYVLDPCYFQDDNARCHNIFGANWIARQARPKSIAQLMEWLQEEWRRIPVDVLQTLVESMPDRDKIDVKHVYTEVDFAIGSQFIRHALYDAEPTADLQEKKKCEILPGAGPQARPVCRRDAARADVICVCVCVCACAMLSGQHAAYSLAGTPFSVKDILNLQEQHFAAAGLGGGVYLEDVLPPPHQQPPPAYPYLGDGYDCGGEYVEEALPPEAASGLLGVTSPHVQQLGHLCSPFLRPEPPPPAAPLHPGESAVSLQPPLAESLITRDVENSRNSKRVFIQLKPLVRTMFDPFWRRLAQSSPSTVTADNQRAADIGNFVHNNVESKLQPIVANQTQGPFLEPRAANKWMGSQKSNDTPLQFRLYVLDYSVAEFRALASHQGEPVDLCFTAFGVGPLVFVRGSMNTEDYCNILDSEMLPTLWRFYGMDPCYFQDDNARPDLNPIEHLWGELDRRVRARQARPKSIAQLMEWLQEEWRRIPVDILQTLVDSMPGGVTAVTAARDDLPFTTPLHSGAAPYLPCFILNDAQDTIVKFKDLQDSLHSLMYKYADIGSTLVVCCHSGRRRLDQRSPGGVKHRVDQWLRAAIFPVDEHALQQARLHACEIRPEEFASLETCRLVCIIVCTNMPISAAHWPSVVTGEGDDCSRRSRAPCGPMAKGNCELLPARVQHHLARVGRRITRAGKQASHWTLSLVRSNIREPQLGLLGHHTLLPIFDNSCGFSRQTLQNRHIANEVVPESPPLPLPHSRDFFTVKFLLGEHRSDRKGFDHPPSPGHNHHNFP</sequence>
<accession>A0ABQ9G5N6</accession>
<proteinExistence type="predicted"/>
<keyword evidence="3" id="KW-1185">Reference proteome</keyword>
<dbReference type="Proteomes" id="UP001159363">
    <property type="component" value="Chromosome 14"/>
</dbReference>
<feature type="region of interest" description="Disordered" evidence="1">
    <location>
        <begin position="857"/>
        <end position="876"/>
    </location>
</feature>
<organism evidence="2 3">
    <name type="scientific">Dryococelus australis</name>
    <dbReference type="NCBI Taxonomy" id="614101"/>
    <lineage>
        <taxon>Eukaryota</taxon>
        <taxon>Metazoa</taxon>
        <taxon>Ecdysozoa</taxon>
        <taxon>Arthropoda</taxon>
        <taxon>Hexapoda</taxon>
        <taxon>Insecta</taxon>
        <taxon>Pterygota</taxon>
        <taxon>Neoptera</taxon>
        <taxon>Polyneoptera</taxon>
        <taxon>Phasmatodea</taxon>
        <taxon>Verophasmatodea</taxon>
        <taxon>Anareolatae</taxon>
        <taxon>Phasmatidae</taxon>
        <taxon>Eurycanthinae</taxon>
        <taxon>Dryococelus</taxon>
    </lineage>
</organism>
<dbReference type="Gene3D" id="3.30.420.10">
    <property type="entry name" value="Ribonuclease H-like superfamily/Ribonuclease H"/>
    <property type="match status" value="2"/>
</dbReference>
<name>A0ABQ9G5N6_9NEOP</name>
<protein>
    <submittedName>
        <fullName evidence="2">Uncharacterized protein</fullName>
    </submittedName>
</protein>
<evidence type="ECO:0000313" key="2">
    <source>
        <dbReference type="EMBL" id="KAJ8867377.1"/>
    </source>
</evidence>
<comment type="caution">
    <text evidence="2">The sequence shown here is derived from an EMBL/GenBank/DDBJ whole genome shotgun (WGS) entry which is preliminary data.</text>
</comment>
<evidence type="ECO:0000313" key="3">
    <source>
        <dbReference type="Proteomes" id="UP001159363"/>
    </source>
</evidence>
<reference evidence="2 3" key="1">
    <citation type="submission" date="2023-02" db="EMBL/GenBank/DDBJ databases">
        <title>LHISI_Scaffold_Assembly.</title>
        <authorList>
            <person name="Stuart O.P."/>
            <person name="Cleave R."/>
            <person name="Magrath M.J.L."/>
            <person name="Mikheyev A.S."/>
        </authorList>
    </citation>
    <scope>NUCLEOTIDE SEQUENCE [LARGE SCALE GENOMIC DNA]</scope>
    <source>
        <strain evidence="2">Daus_M_001</strain>
        <tissue evidence="2">Leg muscle</tissue>
    </source>
</reference>